<reference evidence="2 3" key="1">
    <citation type="submission" date="2019-07" db="EMBL/GenBank/DDBJ databases">
        <title>Genomic Encyclopedia of Type Strains, Phase I: the one thousand microbial genomes (KMG-I) project.</title>
        <authorList>
            <person name="Kyrpides N."/>
        </authorList>
    </citation>
    <scope>NUCLEOTIDE SEQUENCE [LARGE SCALE GENOMIC DNA]</scope>
    <source>
        <strain evidence="2 3">DSM 13558</strain>
    </source>
</reference>
<feature type="transmembrane region" description="Helical" evidence="1">
    <location>
        <begin position="34"/>
        <end position="54"/>
    </location>
</feature>
<comment type="caution">
    <text evidence="2">The sequence shown here is derived from an EMBL/GenBank/DDBJ whole genome shotgun (WGS) entry which is preliminary data.</text>
</comment>
<keyword evidence="3" id="KW-1185">Reference proteome</keyword>
<evidence type="ECO:0000256" key="1">
    <source>
        <dbReference type="SAM" id="Phobius"/>
    </source>
</evidence>
<feature type="transmembrane region" description="Helical" evidence="1">
    <location>
        <begin position="291"/>
        <end position="317"/>
    </location>
</feature>
<keyword evidence="1" id="KW-1133">Transmembrane helix</keyword>
<name>A0A562JEI2_9FIRM</name>
<evidence type="ECO:0000313" key="3">
    <source>
        <dbReference type="Proteomes" id="UP000315343"/>
    </source>
</evidence>
<dbReference type="AlphaFoldDB" id="A0A562JEI2"/>
<accession>A0A562JEI2</accession>
<dbReference type="Proteomes" id="UP000315343">
    <property type="component" value="Unassembled WGS sequence"/>
</dbReference>
<keyword evidence="1" id="KW-0472">Membrane</keyword>
<protein>
    <submittedName>
        <fullName evidence="2">AGZA family xanthine/uracil permease-like MFS transporter</fullName>
    </submittedName>
</protein>
<evidence type="ECO:0000313" key="2">
    <source>
        <dbReference type="EMBL" id="TWH81560.1"/>
    </source>
</evidence>
<feature type="transmembrane region" description="Helical" evidence="1">
    <location>
        <begin position="75"/>
        <end position="94"/>
    </location>
</feature>
<gene>
    <name evidence="2" type="ORF">LY60_01313</name>
</gene>
<feature type="transmembrane region" description="Helical" evidence="1">
    <location>
        <begin position="130"/>
        <end position="145"/>
    </location>
</feature>
<keyword evidence="1" id="KW-0812">Transmembrane</keyword>
<feature type="transmembrane region" description="Helical" evidence="1">
    <location>
        <begin position="187"/>
        <end position="210"/>
    </location>
</feature>
<feature type="transmembrane region" description="Helical" evidence="1">
    <location>
        <begin position="260"/>
        <end position="279"/>
    </location>
</feature>
<organism evidence="2 3">
    <name type="scientific">Sedimentibacter saalensis</name>
    <dbReference type="NCBI Taxonomy" id="130788"/>
    <lineage>
        <taxon>Bacteria</taxon>
        <taxon>Bacillati</taxon>
        <taxon>Bacillota</taxon>
        <taxon>Tissierellia</taxon>
        <taxon>Sedimentibacter</taxon>
    </lineage>
</organism>
<dbReference type="EMBL" id="VLKH01000003">
    <property type="protein sequence ID" value="TWH81560.1"/>
    <property type="molecule type" value="Genomic_DNA"/>
</dbReference>
<feature type="transmembrane region" description="Helical" evidence="1">
    <location>
        <begin position="100"/>
        <end position="118"/>
    </location>
</feature>
<dbReference type="OrthoDB" id="85542at2"/>
<dbReference type="RefSeq" id="WP_145081525.1">
    <property type="nucleotide sequence ID" value="NZ_JBCFAR010000005.1"/>
</dbReference>
<feature type="transmembrane region" description="Helical" evidence="1">
    <location>
        <begin position="151"/>
        <end position="167"/>
    </location>
</feature>
<proteinExistence type="predicted"/>
<sequence>MELLKDLLAALSVVLNGLPQGLLALSFGFASVPTAFAFLVGAVGCLALGVVAPISFQAETITLAGTMGNNMRERLSMIVFGAIGMTFIGLFGLLEKIVSFIGPAITNGMMAGVGIMLARVALNMAKKNKIVGYASIAVSFIVYMITKDLVYTVTISVVGTSILAVILKQKSDLIITEREKISFQKPVVNLTVIQGALAMICLNIGANIAFGEITGSIANTAVNIDHLSIVSSLADLVSASFGGGPVESIISATGGAPDPLRSSVIMMGIMAIILFAGLLPKIGKYVPSESIAGFLFVLGAIVTVPVNALAALSVTGIPGGAMVGGITMTVTAISDPFYGMLAGVIFRTVASLVGM</sequence>